<accession>A0BLI5</accession>
<sequence>MITQIQEILRSVDIFGQSINLSFRQREKYKTSFGGFLSMCMTATIISFFYSNILSFFSMTTVTSNESLIYEDNPQLLKLDPSIFMFAIQIEQSDFINNPFFNITIEQRHYHRYDNGTQYKYPSQYIDLVQCTQSHFASIFEKYNISFEEQYNKLNISNFLCPNLNNENALNLTIGGTWASTDYYFLKFSVKNCVNNSESTFSWKPTCKSPEQVKEATQSAGSFRFQLYQINYLINAQKPKDYIQPFLSTDTFYSFVPNSMFIQSDIFFRFKEISSDKGILMYPDIEMETFPYREYGDQREQISINQLTPNYYGAFYFSRSPYKYTIQRDFMRLDELLSYLGGFTQFMIVIVGIFVSIYNREHLKIQMANDLYEFDMSLKKQNLRNISNSVMKSKQKQGTQKRCSNKKIDSIGQSPDICLNIDKQNVISAYHQQEGIDNEQYEIQNIQKNNLITNQTVPDKPMMTQMKNQVSKYFDQFCQYVKKKYKVEIGLRMIIASFLQFDCLKNDDGIVVEKAMQFLVIYFSNQVNKELDIQYILKQLHEIQKFKKLLLDNNQIDIFNFSQKPIIALYQDSQMRRRTKIIIGDIDTNSQEFALFKQFTDLVNSYQQIQKQEMKGQYQLINLNQRLLQLLGQDLSEILEKEIALKDQIISCEDDRINQFPSDQG</sequence>
<dbReference type="eggNOG" id="ENOG502SJ6P">
    <property type="taxonomic scope" value="Eukaryota"/>
</dbReference>
<evidence type="ECO:0000313" key="2">
    <source>
        <dbReference type="EMBL" id="CAK59402.1"/>
    </source>
</evidence>
<dbReference type="GeneID" id="5012584"/>
<evidence type="ECO:0000313" key="3">
    <source>
        <dbReference type="Proteomes" id="UP000000600"/>
    </source>
</evidence>
<dbReference type="HOGENOM" id="CLU_007792_1_0_1"/>
<dbReference type="PANTHER" id="PTHR31398">
    <property type="entry name" value="MEIOTIC NUCLEAR DIVISION PROTEIN 1 HOMOLOG"/>
    <property type="match status" value="1"/>
</dbReference>
<dbReference type="OrthoDB" id="294182at2759"/>
<gene>
    <name evidence="2" type="ORF">GSPATT00030035001</name>
</gene>
<keyword evidence="3" id="KW-1185">Reference proteome</keyword>
<reference evidence="2 3" key="1">
    <citation type="journal article" date="2006" name="Nature">
        <title>Global trends of whole-genome duplications revealed by the ciliate Paramecium tetraurelia.</title>
        <authorList>
            <consortium name="Genoscope"/>
            <person name="Aury J.-M."/>
            <person name="Jaillon O."/>
            <person name="Duret L."/>
            <person name="Noel B."/>
            <person name="Jubin C."/>
            <person name="Porcel B.M."/>
            <person name="Segurens B."/>
            <person name="Daubin V."/>
            <person name="Anthouard V."/>
            <person name="Aiach N."/>
            <person name="Arnaiz O."/>
            <person name="Billaut A."/>
            <person name="Beisson J."/>
            <person name="Blanc I."/>
            <person name="Bouhouche K."/>
            <person name="Camara F."/>
            <person name="Duharcourt S."/>
            <person name="Guigo R."/>
            <person name="Gogendeau D."/>
            <person name="Katinka M."/>
            <person name="Keller A.-M."/>
            <person name="Kissmehl R."/>
            <person name="Klotz C."/>
            <person name="Koll F."/>
            <person name="Le Moue A."/>
            <person name="Lepere C."/>
            <person name="Malinsky S."/>
            <person name="Nowacki M."/>
            <person name="Nowak J.K."/>
            <person name="Plattner H."/>
            <person name="Poulain J."/>
            <person name="Ruiz F."/>
            <person name="Serrano V."/>
            <person name="Zagulski M."/>
            <person name="Dessen P."/>
            <person name="Betermier M."/>
            <person name="Weissenbach J."/>
            <person name="Scarpelli C."/>
            <person name="Schachter V."/>
            <person name="Sperling L."/>
            <person name="Meyer E."/>
            <person name="Cohen J."/>
            <person name="Wincker P."/>
        </authorList>
    </citation>
    <scope>NUCLEOTIDE SEQUENCE [LARGE SCALE GENOMIC DNA]</scope>
    <source>
        <strain evidence="2 3">Stock d4-2</strain>
    </source>
</reference>
<evidence type="ECO:0008006" key="4">
    <source>
        <dbReference type="Google" id="ProtNLM"/>
    </source>
</evidence>
<feature type="transmembrane region" description="Helical" evidence="1">
    <location>
        <begin position="33"/>
        <end position="57"/>
    </location>
</feature>
<protein>
    <recommendedName>
        <fullName evidence="4">Transmembrane protein</fullName>
    </recommendedName>
</protein>
<keyword evidence="1" id="KW-0472">Membrane</keyword>
<dbReference type="GO" id="GO:0007131">
    <property type="term" value="P:reciprocal meiotic recombination"/>
    <property type="evidence" value="ECO:0000318"/>
    <property type="project" value="GO_Central"/>
</dbReference>
<dbReference type="EMBL" id="CT868002">
    <property type="protein sequence ID" value="CAK59402.1"/>
    <property type="molecule type" value="Genomic_DNA"/>
</dbReference>
<dbReference type="PANTHER" id="PTHR31398:SF0">
    <property type="entry name" value="MEIOTIC NUCLEAR DIVISION PROTEIN 1 HOMOLOG"/>
    <property type="match status" value="1"/>
</dbReference>
<keyword evidence="1" id="KW-1133">Transmembrane helix</keyword>
<dbReference type="KEGG" id="ptm:GSPATT00030035001"/>
<dbReference type="RefSeq" id="XP_001426800.1">
    <property type="nucleotide sequence ID" value="XM_001426763.1"/>
</dbReference>
<organism evidence="2 3">
    <name type="scientific">Paramecium tetraurelia</name>
    <dbReference type="NCBI Taxonomy" id="5888"/>
    <lineage>
        <taxon>Eukaryota</taxon>
        <taxon>Sar</taxon>
        <taxon>Alveolata</taxon>
        <taxon>Ciliophora</taxon>
        <taxon>Intramacronucleata</taxon>
        <taxon>Oligohymenophorea</taxon>
        <taxon>Peniculida</taxon>
        <taxon>Parameciidae</taxon>
        <taxon>Paramecium</taxon>
    </lineage>
</organism>
<name>A0BLI5_PARTE</name>
<dbReference type="OMA" id="YHRYDNG"/>
<dbReference type="Proteomes" id="UP000000600">
    <property type="component" value="Unassembled WGS sequence"/>
</dbReference>
<keyword evidence="1" id="KW-0812">Transmembrane</keyword>
<proteinExistence type="predicted"/>
<dbReference type="AlphaFoldDB" id="A0BLI5"/>
<evidence type="ECO:0000256" key="1">
    <source>
        <dbReference type="SAM" id="Phobius"/>
    </source>
</evidence>
<feature type="transmembrane region" description="Helical" evidence="1">
    <location>
        <begin position="336"/>
        <end position="358"/>
    </location>
</feature>
<dbReference type="InParanoid" id="A0BLI5"/>